<reference evidence="1" key="1">
    <citation type="journal article" date="2013" name="J. Plant Res.">
        <title>Effect of fungi and light on seed germination of three Opuntia species from semiarid lands of central Mexico.</title>
        <authorList>
            <person name="Delgado-Sanchez P."/>
            <person name="Jimenez-Bremont J.F."/>
            <person name="Guerrero-Gonzalez Mde L."/>
            <person name="Flores J."/>
        </authorList>
    </citation>
    <scope>NUCLEOTIDE SEQUENCE</scope>
    <source>
        <tissue evidence="1">Cladode</tissue>
    </source>
</reference>
<reference evidence="1" key="2">
    <citation type="submission" date="2020-07" db="EMBL/GenBank/DDBJ databases">
        <authorList>
            <person name="Vera ALvarez R."/>
            <person name="Arias-Moreno D.M."/>
            <person name="Jimenez-Jacinto V."/>
            <person name="Jimenez-Bremont J.F."/>
            <person name="Swaminathan K."/>
            <person name="Moose S.P."/>
            <person name="Guerrero-Gonzalez M.L."/>
            <person name="Marino-Ramirez L."/>
            <person name="Landsman D."/>
            <person name="Rodriguez-Kessler M."/>
            <person name="Delgado-Sanchez P."/>
        </authorList>
    </citation>
    <scope>NUCLEOTIDE SEQUENCE</scope>
    <source>
        <tissue evidence="1">Cladode</tissue>
    </source>
</reference>
<proteinExistence type="predicted"/>
<organism evidence="1">
    <name type="scientific">Opuntia streptacantha</name>
    <name type="common">Prickly pear cactus</name>
    <name type="synonym">Opuntia cardona</name>
    <dbReference type="NCBI Taxonomy" id="393608"/>
    <lineage>
        <taxon>Eukaryota</taxon>
        <taxon>Viridiplantae</taxon>
        <taxon>Streptophyta</taxon>
        <taxon>Embryophyta</taxon>
        <taxon>Tracheophyta</taxon>
        <taxon>Spermatophyta</taxon>
        <taxon>Magnoliopsida</taxon>
        <taxon>eudicotyledons</taxon>
        <taxon>Gunneridae</taxon>
        <taxon>Pentapetalae</taxon>
        <taxon>Caryophyllales</taxon>
        <taxon>Cactineae</taxon>
        <taxon>Cactaceae</taxon>
        <taxon>Opuntioideae</taxon>
        <taxon>Opuntia</taxon>
    </lineage>
</organism>
<name>A0A7C9EDN3_OPUST</name>
<sequence length="147" mass="16457">MTAIACTHGKPRNCHPLQLHVPALRFTTKHRLLVNLTLYSPKLRLYMSICVTQPILSSVLLNFFSILSPTPFFHPSTVAFLRSIFLPSFCMCPLTRQGIDICLSPHIQLFQLSIGLFVSFPHLSLVNFDCAQRSGSLSSTHRANSCL</sequence>
<protein>
    <submittedName>
        <fullName evidence="1">Uncharacterized protein</fullName>
    </submittedName>
</protein>
<evidence type="ECO:0000313" key="1">
    <source>
        <dbReference type="EMBL" id="MBA4665280.1"/>
    </source>
</evidence>
<dbReference type="EMBL" id="GISG01226788">
    <property type="protein sequence ID" value="MBA4665280.1"/>
    <property type="molecule type" value="Transcribed_RNA"/>
</dbReference>
<accession>A0A7C9EDN3</accession>
<dbReference type="AlphaFoldDB" id="A0A7C9EDN3"/>